<dbReference type="RefSeq" id="WP_380719165.1">
    <property type="nucleotide sequence ID" value="NZ_JBHTLK010000005.1"/>
</dbReference>
<evidence type="ECO:0000313" key="3">
    <source>
        <dbReference type="Proteomes" id="UP001597168"/>
    </source>
</evidence>
<feature type="region of interest" description="Disordered" evidence="1">
    <location>
        <begin position="126"/>
        <end position="149"/>
    </location>
</feature>
<sequence>MTAQPDTDADRYGDATSLPYCVTITKPGLPTVHLGYPFKFQVEMVARKLEMDQGTARPAGTTFAFGPTPADIRPLSPIDTAEAAAVEIMREPDDLDLRYPDTWSRVSAQHVDHDARQIWRAALGMTEGPESDDQEPARTPDVSFPISRPGTGYDPIERTVWDAVSQAVTAVNIKAAIASGSADVVADLVERAVRAAFGARWVARPGTVAKELHALDAADVAVDAAEALDGFPDFGLVTYSADPHKDGFTVTARPLDGLGQRRFEFEVREL</sequence>
<dbReference type="Proteomes" id="UP001597168">
    <property type="component" value="Unassembled WGS sequence"/>
</dbReference>
<gene>
    <name evidence="2" type="ORF">ACFQ3T_02220</name>
</gene>
<protein>
    <submittedName>
        <fullName evidence="2">Uncharacterized protein</fullName>
    </submittedName>
</protein>
<evidence type="ECO:0000256" key="1">
    <source>
        <dbReference type="SAM" id="MobiDB-lite"/>
    </source>
</evidence>
<evidence type="ECO:0000313" key="2">
    <source>
        <dbReference type="EMBL" id="MFD1145935.1"/>
    </source>
</evidence>
<comment type="caution">
    <text evidence="2">The sequence shown here is derived from an EMBL/GenBank/DDBJ whole genome shotgun (WGS) entry which is preliminary data.</text>
</comment>
<accession>A0ABW3QIN9</accession>
<keyword evidence="3" id="KW-1185">Reference proteome</keyword>
<organism evidence="2 3">
    <name type="scientific">Saccharothrix hoggarensis</name>
    <dbReference type="NCBI Taxonomy" id="913853"/>
    <lineage>
        <taxon>Bacteria</taxon>
        <taxon>Bacillati</taxon>
        <taxon>Actinomycetota</taxon>
        <taxon>Actinomycetes</taxon>
        <taxon>Pseudonocardiales</taxon>
        <taxon>Pseudonocardiaceae</taxon>
        <taxon>Saccharothrix</taxon>
    </lineage>
</organism>
<dbReference type="EMBL" id="JBHTLK010000005">
    <property type="protein sequence ID" value="MFD1145935.1"/>
    <property type="molecule type" value="Genomic_DNA"/>
</dbReference>
<name>A0ABW3QIN9_9PSEU</name>
<proteinExistence type="predicted"/>
<reference evidence="3" key="1">
    <citation type="journal article" date="2019" name="Int. J. Syst. Evol. Microbiol.">
        <title>The Global Catalogue of Microorganisms (GCM) 10K type strain sequencing project: providing services to taxonomists for standard genome sequencing and annotation.</title>
        <authorList>
            <consortium name="The Broad Institute Genomics Platform"/>
            <consortium name="The Broad Institute Genome Sequencing Center for Infectious Disease"/>
            <person name="Wu L."/>
            <person name="Ma J."/>
        </authorList>
    </citation>
    <scope>NUCLEOTIDE SEQUENCE [LARGE SCALE GENOMIC DNA]</scope>
    <source>
        <strain evidence="3">CCUG 60214</strain>
    </source>
</reference>